<sequence length="154" mass="17425">MPLYESILREITAKQAPFSIQVQQAFKSQYRGIPGSRQLVSLKLVSPVLEALREQIISSLEADDYVRQCFIARLQRVSLRPIITPRTDCVRIAICATGNAVNRTFRGVDADFKTEAKDLIATGFGIKQLYNRYIDERASPHPFLDIPFTGKPLR</sequence>
<dbReference type="EMBL" id="AYSA01000665">
    <property type="protein sequence ID" value="ESZ90245.1"/>
    <property type="molecule type" value="Genomic_DNA"/>
</dbReference>
<accession>W9C6N9</accession>
<dbReference type="HOGENOM" id="CLU_1705292_0_0_1"/>
<name>W9C6N9_SCLBF</name>
<dbReference type="AlphaFoldDB" id="W9C6N9"/>
<reference evidence="1 2" key="1">
    <citation type="journal article" date="2014" name="Genome Announc.">
        <title>Draft genome sequence of Sclerotinia borealis, a psychrophilic plant pathogenic fungus.</title>
        <authorList>
            <person name="Mardanov A.V."/>
            <person name="Beletsky A.V."/>
            <person name="Kadnikov V.V."/>
            <person name="Ignatov A.N."/>
            <person name="Ravin N.V."/>
        </authorList>
    </citation>
    <scope>NUCLEOTIDE SEQUENCE [LARGE SCALE GENOMIC DNA]</scope>
    <source>
        <strain evidence="2">F-4157</strain>
    </source>
</reference>
<protein>
    <submittedName>
        <fullName evidence="1">Uncharacterized protein</fullName>
    </submittedName>
</protein>
<gene>
    <name evidence="1" type="ORF">SBOR_9371</name>
</gene>
<dbReference type="OrthoDB" id="10658265at2759"/>
<evidence type="ECO:0000313" key="1">
    <source>
        <dbReference type="EMBL" id="ESZ90245.1"/>
    </source>
</evidence>
<keyword evidence="2" id="KW-1185">Reference proteome</keyword>
<organism evidence="1 2">
    <name type="scientific">Sclerotinia borealis (strain F-4128)</name>
    <dbReference type="NCBI Taxonomy" id="1432307"/>
    <lineage>
        <taxon>Eukaryota</taxon>
        <taxon>Fungi</taxon>
        <taxon>Dikarya</taxon>
        <taxon>Ascomycota</taxon>
        <taxon>Pezizomycotina</taxon>
        <taxon>Leotiomycetes</taxon>
        <taxon>Helotiales</taxon>
        <taxon>Sclerotiniaceae</taxon>
        <taxon>Sclerotinia</taxon>
    </lineage>
</organism>
<dbReference type="Proteomes" id="UP000019487">
    <property type="component" value="Unassembled WGS sequence"/>
</dbReference>
<comment type="caution">
    <text evidence="1">The sequence shown here is derived from an EMBL/GenBank/DDBJ whole genome shotgun (WGS) entry which is preliminary data.</text>
</comment>
<proteinExistence type="predicted"/>
<evidence type="ECO:0000313" key="2">
    <source>
        <dbReference type="Proteomes" id="UP000019487"/>
    </source>
</evidence>